<feature type="compositionally biased region" description="Polar residues" evidence="3">
    <location>
        <begin position="85"/>
        <end position="101"/>
    </location>
</feature>
<name>A0A814FXE6_9BILA</name>
<organism evidence="5 6">
    <name type="scientific">Brachionus calyciflorus</name>
    <dbReference type="NCBI Taxonomy" id="104777"/>
    <lineage>
        <taxon>Eukaryota</taxon>
        <taxon>Metazoa</taxon>
        <taxon>Spiralia</taxon>
        <taxon>Gnathifera</taxon>
        <taxon>Rotifera</taxon>
        <taxon>Eurotatoria</taxon>
        <taxon>Monogononta</taxon>
        <taxon>Pseudotrocha</taxon>
        <taxon>Ploima</taxon>
        <taxon>Brachionidae</taxon>
        <taxon>Brachionus</taxon>
    </lineage>
</organism>
<feature type="region of interest" description="Disordered" evidence="3">
    <location>
        <begin position="76"/>
        <end position="108"/>
    </location>
</feature>
<keyword evidence="1" id="KW-0863">Zinc-finger</keyword>
<feature type="region of interest" description="Disordered" evidence="3">
    <location>
        <begin position="343"/>
        <end position="404"/>
    </location>
</feature>
<comment type="caution">
    <text evidence="5">The sequence shown here is derived from an EMBL/GenBank/DDBJ whole genome shotgun (WGS) entry which is preliminary data.</text>
</comment>
<feature type="region of interest" description="Disordered" evidence="3">
    <location>
        <begin position="265"/>
        <end position="289"/>
    </location>
</feature>
<evidence type="ECO:0000256" key="2">
    <source>
        <dbReference type="SAM" id="Coils"/>
    </source>
</evidence>
<protein>
    <recommendedName>
        <fullName evidence="4">SWIM-type domain-containing protein</fullName>
    </recommendedName>
</protein>
<evidence type="ECO:0000256" key="1">
    <source>
        <dbReference type="PROSITE-ProRule" id="PRU00325"/>
    </source>
</evidence>
<proteinExistence type="predicted"/>
<accession>A0A814FXE6</accession>
<keyword evidence="6" id="KW-1185">Reference proteome</keyword>
<dbReference type="GO" id="GO:0008270">
    <property type="term" value="F:zinc ion binding"/>
    <property type="evidence" value="ECO:0007669"/>
    <property type="project" value="UniProtKB-KW"/>
</dbReference>
<dbReference type="PROSITE" id="PS50966">
    <property type="entry name" value="ZF_SWIM"/>
    <property type="match status" value="1"/>
</dbReference>
<dbReference type="EMBL" id="CAJNOC010003519">
    <property type="protein sequence ID" value="CAF0986175.1"/>
    <property type="molecule type" value="Genomic_DNA"/>
</dbReference>
<evidence type="ECO:0000256" key="3">
    <source>
        <dbReference type="SAM" id="MobiDB-lite"/>
    </source>
</evidence>
<keyword evidence="2" id="KW-0175">Coiled coil</keyword>
<evidence type="ECO:0000313" key="6">
    <source>
        <dbReference type="Proteomes" id="UP000663879"/>
    </source>
</evidence>
<evidence type="ECO:0000313" key="5">
    <source>
        <dbReference type="EMBL" id="CAF0986175.1"/>
    </source>
</evidence>
<reference evidence="5" key="1">
    <citation type="submission" date="2021-02" db="EMBL/GenBank/DDBJ databases">
        <authorList>
            <person name="Nowell W R."/>
        </authorList>
    </citation>
    <scope>NUCLEOTIDE SEQUENCE</scope>
    <source>
        <strain evidence="5">Ploen Becks lab</strain>
    </source>
</reference>
<feature type="domain" description="SWIM-type" evidence="4">
    <location>
        <begin position="25"/>
        <end position="61"/>
    </location>
</feature>
<feature type="compositionally biased region" description="Low complexity" evidence="3">
    <location>
        <begin position="270"/>
        <end position="284"/>
    </location>
</feature>
<dbReference type="OrthoDB" id="10244944at2759"/>
<feature type="compositionally biased region" description="Low complexity" evidence="3">
    <location>
        <begin position="348"/>
        <end position="357"/>
    </location>
</feature>
<feature type="region of interest" description="Disordered" evidence="3">
    <location>
        <begin position="513"/>
        <end position="537"/>
    </location>
</feature>
<keyword evidence="1" id="KW-0862">Zinc</keyword>
<dbReference type="InterPro" id="IPR007527">
    <property type="entry name" value="Znf_SWIM"/>
</dbReference>
<dbReference type="AlphaFoldDB" id="A0A814FXE6"/>
<keyword evidence="1" id="KW-0479">Metal-binding</keyword>
<feature type="compositionally biased region" description="Low complexity" evidence="3">
    <location>
        <begin position="524"/>
        <end position="537"/>
    </location>
</feature>
<feature type="coiled-coil region" evidence="2">
    <location>
        <begin position="196"/>
        <end position="258"/>
    </location>
</feature>
<dbReference type="Proteomes" id="UP000663879">
    <property type="component" value="Unassembled WGS sequence"/>
</dbReference>
<sequence length="537" mass="61549">MFIKSIQEKNLTTFHSMVNDIFSLHRVKYNDDDWKLSTCSCWYCLKHYKCHHQITIAARKKKCSFDAVGLDEPIQADRKKARPKNNLNSLGKQPNETQSVASVPKGIDSDEEDIQPISKLTRLELQATKIQEKEEKLCEKFGSIMMKRKHLSTITLPIYSNLTEDDLLILFNKTNFNQNMVQTNDIAPYQLNHDDFEDLFLSIEEIKEETNQLNNNYSTLNNNQNQMTVMIQNQTKLLNKLFDENKLLKETVGRLEKMISSFIENKSDSKTSPTQKSSQKSSTQNPTHSFSSGYISKFYSPQSSYIATRCPGPNLATITNNPQSYTSSLPRFSQPIRPMSFAESVQRNQANNDQAAQKTGKRYTRPSNLNKQPEQKKLKSIDSFNPGKPNNEIDENNQGYKIAGPKYKKTKQSSTQIYIKNAGQNNKSGLKTCERKLELYLGRINKGESDDNVKKVIENIVNIYSFESVQTIQQKFKSYKFTISLYDKDILKDKSLWPKGTIVASQVLTNQNDEPQFDEMSTESSQSNQISNQQKSV</sequence>
<evidence type="ECO:0000259" key="4">
    <source>
        <dbReference type="PROSITE" id="PS50966"/>
    </source>
</evidence>
<gene>
    <name evidence="5" type="ORF">OXX778_LOCUS15679</name>
</gene>